<evidence type="ECO:0000313" key="2">
    <source>
        <dbReference type="Proteomes" id="UP001172457"/>
    </source>
</evidence>
<dbReference type="SUPFAM" id="SSF53098">
    <property type="entry name" value="Ribonuclease H-like"/>
    <property type="match status" value="1"/>
</dbReference>
<protein>
    <recommendedName>
        <fullName evidence="3">Integrase catalytic domain-containing protein</fullName>
    </recommendedName>
</protein>
<organism evidence="1 2">
    <name type="scientific">Centaurea solstitialis</name>
    <name type="common">yellow star-thistle</name>
    <dbReference type="NCBI Taxonomy" id="347529"/>
    <lineage>
        <taxon>Eukaryota</taxon>
        <taxon>Viridiplantae</taxon>
        <taxon>Streptophyta</taxon>
        <taxon>Embryophyta</taxon>
        <taxon>Tracheophyta</taxon>
        <taxon>Spermatophyta</taxon>
        <taxon>Magnoliopsida</taxon>
        <taxon>eudicotyledons</taxon>
        <taxon>Gunneridae</taxon>
        <taxon>Pentapetalae</taxon>
        <taxon>asterids</taxon>
        <taxon>campanulids</taxon>
        <taxon>Asterales</taxon>
        <taxon>Asteraceae</taxon>
        <taxon>Carduoideae</taxon>
        <taxon>Cardueae</taxon>
        <taxon>Centaureinae</taxon>
        <taxon>Centaurea</taxon>
    </lineage>
</organism>
<dbReference type="Proteomes" id="UP001172457">
    <property type="component" value="Chromosome 8"/>
</dbReference>
<reference evidence="1" key="1">
    <citation type="submission" date="2023-03" db="EMBL/GenBank/DDBJ databases">
        <title>Chromosome-scale reference genome and RAD-based genetic map of yellow starthistle (Centaurea solstitialis) reveal putative structural variation and QTLs associated with invader traits.</title>
        <authorList>
            <person name="Reatini B."/>
            <person name="Cang F.A."/>
            <person name="Jiang Q."/>
            <person name="Mckibben M.T.W."/>
            <person name="Barker M.S."/>
            <person name="Rieseberg L.H."/>
            <person name="Dlugosch K.M."/>
        </authorList>
    </citation>
    <scope>NUCLEOTIDE SEQUENCE</scope>
    <source>
        <strain evidence="1">CAN-66</strain>
        <tissue evidence="1">Leaf</tissue>
    </source>
</reference>
<evidence type="ECO:0000313" key="1">
    <source>
        <dbReference type="EMBL" id="KAJ9539058.1"/>
    </source>
</evidence>
<dbReference type="PANTHER" id="PTHR45835">
    <property type="entry name" value="YALI0A06105P"/>
    <property type="match status" value="1"/>
</dbReference>
<dbReference type="EMBL" id="JARYMX010000008">
    <property type="protein sequence ID" value="KAJ9539058.1"/>
    <property type="molecule type" value="Genomic_DNA"/>
</dbReference>
<dbReference type="PANTHER" id="PTHR45835:SF101">
    <property type="entry name" value="NUCLEOTIDYLTRANSFERASE, RIBONUCLEASE H"/>
    <property type="match status" value="1"/>
</dbReference>
<dbReference type="Gene3D" id="3.30.420.10">
    <property type="entry name" value="Ribonuclease H-like superfamily/Ribonuclease H"/>
    <property type="match status" value="1"/>
</dbReference>
<sequence length="152" mass="17960">MILRYLDELSPVRSEWLPQLSSELSRMRCWQVRVRRRNNWCRFSSTWYKSAHFLEMQETLPLDKLAKLYINEVVRRHGVPLSIFWHGLQEGLGTKLKLSTAYHPQTDGQSERTIQTLEDMLRSCIIDFGGNWDTHLPLVEFVSNCVHKLTNQ</sequence>
<comment type="caution">
    <text evidence="1">The sequence shown here is derived from an EMBL/GenBank/DDBJ whole genome shotgun (WGS) entry which is preliminary data.</text>
</comment>
<name>A0AA38SHP8_9ASTR</name>
<dbReference type="AlphaFoldDB" id="A0AA38SHP8"/>
<accession>A0AA38SHP8</accession>
<evidence type="ECO:0008006" key="3">
    <source>
        <dbReference type="Google" id="ProtNLM"/>
    </source>
</evidence>
<dbReference type="InterPro" id="IPR012337">
    <property type="entry name" value="RNaseH-like_sf"/>
</dbReference>
<dbReference type="InterPro" id="IPR036397">
    <property type="entry name" value="RNaseH_sf"/>
</dbReference>
<dbReference type="GO" id="GO:0003676">
    <property type="term" value="F:nucleic acid binding"/>
    <property type="evidence" value="ECO:0007669"/>
    <property type="project" value="InterPro"/>
</dbReference>
<keyword evidence="2" id="KW-1185">Reference proteome</keyword>
<gene>
    <name evidence="1" type="ORF">OSB04_031791</name>
</gene>
<proteinExistence type="predicted"/>